<feature type="domain" description="CAAX prenyl protease 2/Lysostaphin resistance protein A-like" evidence="2">
    <location>
        <begin position="105"/>
        <end position="196"/>
    </location>
</feature>
<dbReference type="Proteomes" id="UP001550348">
    <property type="component" value="Unassembled WGS sequence"/>
</dbReference>
<keyword evidence="3" id="KW-0378">Hydrolase</keyword>
<feature type="transmembrane region" description="Helical" evidence="1">
    <location>
        <begin position="30"/>
        <end position="49"/>
    </location>
</feature>
<organism evidence="3 4">
    <name type="scientific">Micromonospora fulviviridis</name>
    <dbReference type="NCBI Taxonomy" id="47860"/>
    <lineage>
        <taxon>Bacteria</taxon>
        <taxon>Bacillati</taxon>
        <taxon>Actinomycetota</taxon>
        <taxon>Actinomycetes</taxon>
        <taxon>Micromonosporales</taxon>
        <taxon>Micromonosporaceae</taxon>
        <taxon>Micromonospora</taxon>
    </lineage>
</organism>
<dbReference type="EMBL" id="JBEXRX010000019">
    <property type="protein sequence ID" value="MEU0152210.1"/>
    <property type="molecule type" value="Genomic_DNA"/>
</dbReference>
<keyword evidence="1" id="KW-0472">Membrane</keyword>
<name>A0ABV2VHE5_9ACTN</name>
<feature type="transmembrane region" description="Helical" evidence="1">
    <location>
        <begin position="69"/>
        <end position="90"/>
    </location>
</feature>
<evidence type="ECO:0000256" key="1">
    <source>
        <dbReference type="SAM" id="Phobius"/>
    </source>
</evidence>
<proteinExistence type="predicted"/>
<dbReference type="GO" id="GO:0016787">
    <property type="term" value="F:hydrolase activity"/>
    <property type="evidence" value="ECO:0007669"/>
    <property type="project" value="UniProtKB-KW"/>
</dbReference>
<keyword evidence="1" id="KW-0812">Transmembrane</keyword>
<protein>
    <submittedName>
        <fullName evidence="3">CPBP family intramembrane glutamic endopeptidase</fullName>
        <ecNumber evidence="3">3.4.-.-</ecNumber>
    </submittedName>
</protein>
<dbReference type="PANTHER" id="PTHR39430">
    <property type="entry name" value="MEMBRANE-ASSOCIATED PROTEASE-RELATED"/>
    <property type="match status" value="1"/>
</dbReference>
<feature type="transmembrane region" description="Helical" evidence="1">
    <location>
        <begin position="102"/>
        <end position="123"/>
    </location>
</feature>
<gene>
    <name evidence="3" type="ORF">ABZ071_09840</name>
</gene>
<feature type="transmembrane region" description="Helical" evidence="1">
    <location>
        <begin position="135"/>
        <end position="154"/>
    </location>
</feature>
<dbReference type="Pfam" id="PF02517">
    <property type="entry name" value="Rce1-like"/>
    <property type="match status" value="1"/>
</dbReference>
<dbReference type="InterPro" id="IPR003675">
    <property type="entry name" value="Rce1/LyrA-like_dom"/>
</dbReference>
<dbReference type="RefSeq" id="WP_355664194.1">
    <property type="nucleotide sequence ID" value="NZ_JBEXRX010000019.1"/>
</dbReference>
<evidence type="ECO:0000259" key="2">
    <source>
        <dbReference type="Pfam" id="PF02517"/>
    </source>
</evidence>
<comment type="caution">
    <text evidence="3">The sequence shown here is derived from an EMBL/GenBank/DDBJ whole genome shotgun (WGS) entry which is preliminary data.</text>
</comment>
<dbReference type="EC" id="3.4.-.-" evidence="3"/>
<reference evidence="3 4" key="1">
    <citation type="submission" date="2024-06" db="EMBL/GenBank/DDBJ databases">
        <title>The Natural Products Discovery Center: Release of the First 8490 Sequenced Strains for Exploring Actinobacteria Biosynthetic Diversity.</title>
        <authorList>
            <person name="Kalkreuter E."/>
            <person name="Kautsar S.A."/>
            <person name="Yang D."/>
            <person name="Bader C.D."/>
            <person name="Teijaro C.N."/>
            <person name="Fluegel L."/>
            <person name="Davis C.M."/>
            <person name="Simpson J.R."/>
            <person name="Lauterbach L."/>
            <person name="Steele A.D."/>
            <person name="Gui C."/>
            <person name="Meng S."/>
            <person name="Li G."/>
            <person name="Viehrig K."/>
            <person name="Ye F."/>
            <person name="Su P."/>
            <person name="Kiefer A.F."/>
            <person name="Nichols A."/>
            <person name="Cepeda A.J."/>
            <person name="Yan W."/>
            <person name="Fan B."/>
            <person name="Jiang Y."/>
            <person name="Adhikari A."/>
            <person name="Zheng C.-J."/>
            <person name="Schuster L."/>
            <person name="Cowan T.M."/>
            <person name="Smanski M.J."/>
            <person name="Chevrette M.G."/>
            <person name="De Carvalho L.P.S."/>
            <person name="Shen B."/>
        </authorList>
    </citation>
    <scope>NUCLEOTIDE SEQUENCE [LARGE SCALE GENOMIC DNA]</scope>
    <source>
        <strain evidence="3 4">NPDC006286</strain>
    </source>
</reference>
<keyword evidence="1" id="KW-1133">Transmembrane helix</keyword>
<evidence type="ECO:0000313" key="3">
    <source>
        <dbReference type="EMBL" id="MEU0152210.1"/>
    </source>
</evidence>
<evidence type="ECO:0000313" key="4">
    <source>
        <dbReference type="Proteomes" id="UP001550348"/>
    </source>
</evidence>
<dbReference type="PANTHER" id="PTHR39430:SF1">
    <property type="entry name" value="PROTEASE"/>
    <property type="match status" value="1"/>
</dbReference>
<accession>A0ABV2VHE5</accession>
<sequence length="278" mass="28596">MRLLKQLVVVAAVALAGSLGVGAVGGNTWLTLVLGVATAVLALLAYAWVVRRTERRAPAEVAMEGAGAALGRGVLIGVGMFAAVIANIAFLGGYRVTGWGSMTGVVALFGFMAAAAVTEELLFRGVLFRIVEERIGTWGALALTGLLFGLSHLLNPHASLWGAFAIAVEAGGMLAAAYAATRSLWVPIGLHFGWNFAEAGIFGTDVSGNGASHGLLDGAVSGPALFSGGEFGPEASLYAVLAGAVLTVVFMRLARRRGHVMPRRRHTTGADAAAKLTR</sequence>
<keyword evidence="4" id="KW-1185">Reference proteome</keyword>
<feature type="transmembrane region" description="Helical" evidence="1">
    <location>
        <begin position="235"/>
        <end position="254"/>
    </location>
</feature>